<organism evidence="1 2">
    <name type="scientific">Psychrobacter namhaensis</name>
    <dbReference type="NCBI Taxonomy" id="292734"/>
    <lineage>
        <taxon>Bacteria</taxon>
        <taxon>Pseudomonadati</taxon>
        <taxon>Pseudomonadota</taxon>
        <taxon>Gammaproteobacteria</taxon>
        <taxon>Moraxellales</taxon>
        <taxon>Moraxellaceae</taxon>
        <taxon>Psychrobacter</taxon>
    </lineage>
</organism>
<dbReference type="RefSeq" id="WP_404671674.1">
    <property type="nucleotide sequence ID" value="NZ_JBJDPD010000001.1"/>
</dbReference>
<gene>
    <name evidence="1" type="ORF">ACI2I3_00580</name>
</gene>
<reference evidence="1 2" key="1">
    <citation type="submission" date="2024-11" db="EMBL/GenBank/DDBJ databases">
        <title>The Natural Products Discovery Center: Release of the First 8490 Sequenced Strains for Exploring Actinobacteria Biosynthetic Diversity.</title>
        <authorList>
            <person name="Kalkreuter E."/>
            <person name="Kautsar S.A."/>
            <person name="Yang D."/>
            <person name="Bader C.D."/>
            <person name="Teijaro C.N."/>
            <person name="Fluegel L."/>
            <person name="Davis C.M."/>
            <person name="Simpson J.R."/>
            <person name="Lauterbach L."/>
            <person name="Steele A.D."/>
            <person name="Gui C."/>
            <person name="Meng S."/>
            <person name="Li G."/>
            <person name="Viehrig K."/>
            <person name="Ye F."/>
            <person name="Su P."/>
            <person name="Kiefer A.F."/>
            <person name="Nichols A."/>
            <person name="Cepeda A.J."/>
            <person name="Yan W."/>
            <person name="Fan B."/>
            <person name="Jiang Y."/>
            <person name="Adhikari A."/>
            <person name="Zheng C.-J."/>
            <person name="Schuster L."/>
            <person name="Cowan T.M."/>
            <person name="Smanski M.J."/>
            <person name="Chevrette M.G."/>
            <person name="De Carvalho L.P.S."/>
            <person name="Shen B."/>
        </authorList>
    </citation>
    <scope>NUCLEOTIDE SEQUENCE [LARGE SCALE GENOMIC DNA]</scope>
    <source>
        <strain evidence="1 2">NPDC077433</strain>
    </source>
</reference>
<comment type="caution">
    <text evidence="1">The sequence shown here is derived from an EMBL/GenBank/DDBJ whole genome shotgun (WGS) entry which is preliminary data.</text>
</comment>
<sequence length="78" mass="8919">MSHKNRDPELRKKLDIICSKFKKGQFLNWLDFEALGLGVGPEGTRYAIRLLKGEYELDILTVCRGKAIVGWILAEEIL</sequence>
<evidence type="ECO:0000313" key="2">
    <source>
        <dbReference type="Proteomes" id="UP001620234"/>
    </source>
</evidence>
<dbReference type="EMBL" id="JBJDPD010000001">
    <property type="protein sequence ID" value="MFK3999829.1"/>
    <property type="molecule type" value="Genomic_DNA"/>
</dbReference>
<dbReference type="Proteomes" id="UP001620234">
    <property type="component" value="Unassembled WGS sequence"/>
</dbReference>
<keyword evidence="2" id="KW-1185">Reference proteome</keyword>
<accession>A0ABW8L7H5</accession>
<evidence type="ECO:0000313" key="1">
    <source>
        <dbReference type="EMBL" id="MFK3999829.1"/>
    </source>
</evidence>
<proteinExistence type="predicted"/>
<protein>
    <submittedName>
        <fullName evidence="1">Uncharacterized protein</fullName>
    </submittedName>
</protein>
<name>A0ABW8L7H5_9GAMM</name>